<dbReference type="InterPro" id="IPR002397">
    <property type="entry name" value="Cyt_P450_B"/>
</dbReference>
<dbReference type="Gene3D" id="1.10.630.10">
    <property type="entry name" value="Cytochrome P450"/>
    <property type="match status" value="1"/>
</dbReference>
<dbReference type="PANTHER" id="PTHR46696:SF4">
    <property type="entry name" value="BIOTIN BIOSYNTHESIS CYTOCHROME P450"/>
    <property type="match status" value="1"/>
</dbReference>
<dbReference type="PROSITE" id="PS00086">
    <property type="entry name" value="CYTOCHROME_P450"/>
    <property type="match status" value="1"/>
</dbReference>
<comment type="caution">
    <text evidence="9">The sequence shown here is derived from an EMBL/GenBank/DDBJ whole genome shotgun (WGS) entry which is preliminary data.</text>
</comment>
<comment type="cofactor">
    <cofactor evidence="1">
        <name>heme</name>
        <dbReference type="ChEBI" id="CHEBI:30413"/>
    </cofactor>
</comment>
<evidence type="ECO:0000256" key="3">
    <source>
        <dbReference type="ARBA" id="ARBA00022617"/>
    </source>
</evidence>
<dbReference type="Proteomes" id="UP001185927">
    <property type="component" value="Unassembled WGS sequence"/>
</dbReference>
<dbReference type="EMBL" id="JAWLKB010000045">
    <property type="protein sequence ID" value="MDV6271414.1"/>
    <property type="molecule type" value="Genomic_DNA"/>
</dbReference>
<evidence type="ECO:0000256" key="4">
    <source>
        <dbReference type="ARBA" id="ARBA00022723"/>
    </source>
</evidence>
<organism evidence="9 10">
    <name type="scientific">Rhodococcus globerulus</name>
    <dbReference type="NCBI Taxonomy" id="33008"/>
    <lineage>
        <taxon>Bacteria</taxon>
        <taxon>Bacillati</taxon>
        <taxon>Actinomycetota</taxon>
        <taxon>Actinomycetes</taxon>
        <taxon>Mycobacteriales</taxon>
        <taxon>Nocardiaceae</taxon>
        <taxon>Rhodococcus</taxon>
    </lineage>
</organism>
<evidence type="ECO:0000256" key="7">
    <source>
        <dbReference type="ARBA" id="ARBA00023033"/>
    </source>
</evidence>
<dbReference type="SUPFAM" id="SSF48264">
    <property type="entry name" value="Cytochrome P450"/>
    <property type="match status" value="1"/>
</dbReference>
<keyword evidence="4 8" id="KW-0479">Metal-binding</keyword>
<evidence type="ECO:0000313" key="10">
    <source>
        <dbReference type="Proteomes" id="UP001185927"/>
    </source>
</evidence>
<evidence type="ECO:0000313" key="9">
    <source>
        <dbReference type="EMBL" id="MDV6271414.1"/>
    </source>
</evidence>
<comment type="similarity">
    <text evidence="2 8">Belongs to the cytochrome P450 family.</text>
</comment>
<dbReference type="InterPro" id="IPR001128">
    <property type="entry name" value="Cyt_P450"/>
</dbReference>
<evidence type="ECO:0000256" key="2">
    <source>
        <dbReference type="ARBA" id="ARBA00010617"/>
    </source>
</evidence>
<gene>
    <name evidence="9" type="ORF">R3Q16_32910</name>
</gene>
<keyword evidence="3 8" id="KW-0349">Heme</keyword>
<dbReference type="InterPro" id="IPR017972">
    <property type="entry name" value="Cyt_P450_CS"/>
</dbReference>
<proteinExistence type="inferred from homology"/>
<reference evidence="9 10" key="1">
    <citation type="submission" date="2023-10" db="EMBL/GenBank/DDBJ databases">
        <title>Development of a sustainable strategy for remediation of hydrocarbon-contaminated territories based on the waste exchange concept.</title>
        <authorList>
            <person name="Krivoruchko A."/>
        </authorList>
    </citation>
    <scope>NUCLEOTIDE SEQUENCE [LARGE SCALE GENOMIC DNA]</scope>
    <source>
        <strain evidence="9 10">IEGM 1203</strain>
    </source>
</reference>
<protein>
    <submittedName>
        <fullName evidence="9">Cytochrome P450</fullName>
    </submittedName>
</protein>
<dbReference type="Pfam" id="PF00067">
    <property type="entry name" value="p450"/>
    <property type="match status" value="1"/>
</dbReference>
<keyword evidence="6 8" id="KW-0408">Iron</keyword>
<accession>A0ABU4C4S5</accession>
<dbReference type="InterPro" id="IPR036396">
    <property type="entry name" value="Cyt_P450_sf"/>
</dbReference>
<sequence>MTSIVDNVLQEPDFTDPAVYVPGVPHEALDAIRDREHLVWQPTSHGTFNGGLWLVTRYRDVMDIESRPADFSSVPGAFYPLGNLDGDSPMQKHILFMDPPEHSRLRRMASRSFGPRIVKRFDGWVREVTEEALDDAFARKKFDFVDDVAKLIPCRVMSAIMGVPNEMREQIVQWSLDVFAAQATAENDGGAAFASVFADIGQYMSTLGKEKLRNPQDDLLSVVAASLDNGEIDEFEYQMYATGILVAGTETTQTLMAQSIRLMVENEDTRATFEKAFTTGQYLKVVEECLRYVTPAYNVARTATRDLDFNGQQIRSGDTMQLILAAANRDPDIFTDPHRFDPFRDPKPLAAEGVAFGSGPHRCVGSMLAKLELKILFEEIHRRGARLDLNGQPERGWSALVNQLNTLPLKIATPD</sequence>
<keyword evidence="5 8" id="KW-0560">Oxidoreductase</keyword>
<evidence type="ECO:0000256" key="5">
    <source>
        <dbReference type="ARBA" id="ARBA00023002"/>
    </source>
</evidence>
<keyword evidence="7 8" id="KW-0503">Monooxygenase</keyword>
<dbReference type="PRINTS" id="PR00385">
    <property type="entry name" value="P450"/>
</dbReference>
<dbReference type="RefSeq" id="WP_317545844.1">
    <property type="nucleotide sequence ID" value="NZ_JAWLKB010000045.1"/>
</dbReference>
<evidence type="ECO:0000256" key="8">
    <source>
        <dbReference type="RuleBase" id="RU000461"/>
    </source>
</evidence>
<keyword evidence="10" id="KW-1185">Reference proteome</keyword>
<dbReference type="PANTHER" id="PTHR46696">
    <property type="entry name" value="P450, PUTATIVE (EUROFUNG)-RELATED"/>
    <property type="match status" value="1"/>
</dbReference>
<dbReference type="PRINTS" id="PR00359">
    <property type="entry name" value="BP450"/>
</dbReference>
<name>A0ABU4C4S5_RHOGO</name>
<evidence type="ECO:0000256" key="6">
    <source>
        <dbReference type="ARBA" id="ARBA00023004"/>
    </source>
</evidence>
<evidence type="ECO:0000256" key="1">
    <source>
        <dbReference type="ARBA" id="ARBA00001971"/>
    </source>
</evidence>